<feature type="transmembrane region" description="Helical" evidence="6">
    <location>
        <begin position="12"/>
        <end position="30"/>
    </location>
</feature>
<comment type="similarity">
    <text evidence="2">Belongs to the TMEM45 family.</text>
</comment>
<proteinExistence type="inferred from homology"/>
<dbReference type="OMA" id="DGMVLMN"/>
<organism evidence="7 8">
    <name type="scientific">Scyliorhinus torazame</name>
    <name type="common">Cloudy catshark</name>
    <name type="synonym">Catulus torazame</name>
    <dbReference type="NCBI Taxonomy" id="75743"/>
    <lineage>
        <taxon>Eukaryota</taxon>
        <taxon>Metazoa</taxon>
        <taxon>Chordata</taxon>
        <taxon>Craniata</taxon>
        <taxon>Vertebrata</taxon>
        <taxon>Chondrichthyes</taxon>
        <taxon>Elasmobranchii</taxon>
        <taxon>Galeomorphii</taxon>
        <taxon>Galeoidea</taxon>
        <taxon>Carcharhiniformes</taxon>
        <taxon>Scyliorhinidae</taxon>
        <taxon>Scyliorhinus</taxon>
    </lineage>
</organism>
<keyword evidence="3 6" id="KW-0812">Transmembrane</keyword>
<dbReference type="PANTHER" id="PTHR46441:SF3">
    <property type="entry name" value="TRANSMEMBRANE EPIDIDYMAL FAMILY MEMBER 3"/>
    <property type="match status" value="1"/>
</dbReference>
<evidence type="ECO:0000256" key="1">
    <source>
        <dbReference type="ARBA" id="ARBA00004141"/>
    </source>
</evidence>
<evidence type="ECO:0000256" key="3">
    <source>
        <dbReference type="ARBA" id="ARBA00022692"/>
    </source>
</evidence>
<feature type="transmembrane region" description="Helical" evidence="6">
    <location>
        <begin position="229"/>
        <end position="253"/>
    </location>
</feature>
<evidence type="ECO:0000313" key="7">
    <source>
        <dbReference type="EMBL" id="GCB67933.1"/>
    </source>
</evidence>
<dbReference type="OrthoDB" id="551896at2759"/>
<keyword evidence="8" id="KW-1185">Reference proteome</keyword>
<dbReference type="Proteomes" id="UP000288216">
    <property type="component" value="Unassembled WGS sequence"/>
</dbReference>
<feature type="transmembrane region" description="Helical" evidence="6">
    <location>
        <begin position="186"/>
        <end position="209"/>
    </location>
</feature>
<comment type="caution">
    <text evidence="7">The sequence shown here is derived from an EMBL/GenBank/DDBJ whole genome shotgun (WGS) entry which is preliminary data.</text>
</comment>
<feature type="transmembrane region" description="Helical" evidence="6">
    <location>
        <begin position="126"/>
        <end position="146"/>
    </location>
</feature>
<dbReference type="Pfam" id="PF04819">
    <property type="entry name" value="DUF716"/>
    <property type="match status" value="1"/>
</dbReference>
<dbReference type="AlphaFoldDB" id="A0A401P483"/>
<feature type="transmembrane region" description="Helical" evidence="6">
    <location>
        <begin position="158"/>
        <end position="179"/>
    </location>
</feature>
<sequence>MGTFIGHISPGLAFLSFGILYAFKFSLMVLRGQKMQLVSPARPPGLRACLKRIPAEGVMKILYGTLAVAAEFFYPPGVYKLTLYNRERADYPFIHPNEWQHATMYSYFALSGWVDIISQACLPRRVVLVESIAIALAFYIEALLLYSHMHGKERVENSVHSLLLLACFLVCLILTAEIWRPNDHVLWFAKTCLVMTQGTWLLHAAFILYRPFTGRPWKGDDMVNLMFVTSFFCWHVALNMILLLAIFSLTGLWHSRCSGRDAGPAFQGAKPTFSLLLERVHGAGLPSQYAKLQAEEEETQLLQECDF</sequence>
<protein>
    <recommendedName>
        <fullName evidence="9">Transmembrane epididymal protein 1</fullName>
    </recommendedName>
</protein>
<dbReference type="InterPro" id="IPR006904">
    <property type="entry name" value="DUF716"/>
</dbReference>
<keyword evidence="5 6" id="KW-0472">Membrane</keyword>
<dbReference type="EMBL" id="BFAA01007165">
    <property type="protein sequence ID" value="GCB67933.1"/>
    <property type="molecule type" value="Genomic_DNA"/>
</dbReference>
<gene>
    <name evidence="7" type="ORF">scyTo_0013753</name>
</gene>
<evidence type="ECO:0000256" key="6">
    <source>
        <dbReference type="SAM" id="Phobius"/>
    </source>
</evidence>
<evidence type="ECO:0000256" key="5">
    <source>
        <dbReference type="ARBA" id="ARBA00023136"/>
    </source>
</evidence>
<evidence type="ECO:0000256" key="4">
    <source>
        <dbReference type="ARBA" id="ARBA00022989"/>
    </source>
</evidence>
<evidence type="ECO:0000256" key="2">
    <source>
        <dbReference type="ARBA" id="ARBA00006948"/>
    </source>
</evidence>
<evidence type="ECO:0008006" key="9">
    <source>
        <dbReference type="Google" id="ProtNLM"/>
    </source>
</evidence>
<name>A0A401P483_SCYTO</name>
<comment type="subcellular location">
    <subcellularLocation>
        <location evidence="1">Membrane</location>
        <topology evidence="1">Multi-pass membrane protein</topology>
    </subcellularLocation>
</comment>
<accession>A0A401P483</accession>
<keyword evidence="4 6" id="KW-1133">Transmembrane helix</keyword>
<reference evidence="7 8" key="1">
    <citation type="journal article" date="2018" name="Nat. Ecol. Evol.">
        <title>Shark genomes provide insights into elasmobranch evolution and the origin of vertebrates.</title>
        <authorList>
            <person name="Hara Y"/>
            <person name="Yamaguchi K"/>
            <person name="Onimaru K"/>
            <person name="Kadota M"/>
            <person name="Koyanagi M"/>
            <person name="Keeley SD"/>
            <person name="Tatsumi K"/>
            <person name="Tanaka K"/>
            <person name="Motone F"/>
            <person name="Kageyama Y"/>
            <person name="Nozu R"/>
            <person name="Adachi N"/>
            <person name="Nishimura O"/>
            <person name="Nakagawa R"/>
            <person name="Tanegashima C"/>
            <person name="Kiyatake I"/>
            <person name="Matsumoto R"/>
            <person name="Murakumo K"/>
            <person name="Nishida K"/>
            <person name="Terakita A"/>
            <person name="Kuratani S"/>
            <person name="Sato K"/>
            <person name="Hyodo S Kuraku.S."/>
        </authorList>
    </citation>
    <scope>NUCLEOTIDE SEQUENCE [LARGE SCALE GENOMIC DNA]</scope>
</reference>
<dbReference type="PANTHER" id="PTHR46441">
    <property type="entry name" value="TRANSMEMBRANE EPIDIDYMAL FAMILY MEMBER 3"/>
    <property type="match status" value="1"/>
</dbReference>
<evidence type="ECO:0000313" key="8">
    <source>
        <dbReference type="Proteomes" id="UP000288216"/>
    </source>
</evidence>
<dbReference type="GO" id="GO:0016020">
    <property type="term" value="C:membrane"/>
    <property type="evidence" value="ECO:0007669"/>
    <property type="project" value="UniProtKB-SubCell"/>
</dbReference>